<proteinExistence type="inferred from homology"/>
<dbReference type="Pfam" id="PF04810">
    <property type="entry name" value="zf-Sec23_Sec24"/>
    <property type="match status" value="1"/>
</dbReference>
<evidence type="ECO:0000256" key="1">
    <source>
        <dbReference type="ARBA" id="ARBA00008334"/>
    </source>
</evidence>
<dbReference type="InterPro" id="IPR050550">
    <property type="entry name" value="SEC23_SEC24_subfamily"/>
</dbReference>
<dbReference type="InterPro" id="IPR006895">
    <property type="entry name" value="Znf_Sec23_Sec24"/>
</dbReference>
<evidence type="ECO:0000256" key="2">
    <source>
        <dbReference type="SAM" id="MobiDB-lite"/>
    </source>
</evidence>
<dbReference type="InterPro" id="IPR036174">
    <property type="entry name" value="Znf_Sec23_Sec24_sf"/>
</dbReference>
<dbReference type="InterPro" id="IPR012990">
    <property type="entry name" value="Beta-sandwich_Sec23_24"/>
</dbReference>
<comment type="similarity">
    <text evidence="1">Belongs to the SEC23/SEC24 family. SEC24 subfamily.</text>
</comment>
<dbReference type="Gene3D" id="3.40.20.10">
    <property type="entry name" value="Severin"/>
    <property type="match status" value="1"/>
</dbReference>
<accession>A0AAD2D6Z4</accession>
<dbReference type="GO" id="GO:0000149">
    <property type="term" value="F:SNARE binding"/>
    <property type="evidence" value="ECO:0007669"/>
    <property type="project" value="TreeGrafter"/>
</dbReference>
<dbReference type="Gene3D" id="2.30.30.380">
    <property type="entry name" value="Zn-finger domain of Sec23/24"/>
    <property type="match status" value="1"/>
</dbReference>
<protein>
    <submittedName>
        <fullName evidence="6">Uncharacterized protein</fullName>
    </submittedName>
</protein>
<name>A0AAD2D6Z4_EUPCR</name>
<dbReference type="Gene3D" id="1.20.120.730">
    <property type="entry name" value="Sec23/Sec24 helical domain"/>
    <property type="match status" value="1"/>
</dbReference>
<dbReference type="SUPFAM" id="SSF53300">
    <property type="entry name" value="vWA-like"/>
    <property type="match status" value="1"/>
</dbReference>
<dbReference type="PANTHER" id="PTHR13803:SF17">
    <property type="entry name" value="PROTEIN TRANSPORT PROTEIN SEC24"/>
    <property type="match status" value="1"/>
</dbReference>
<dbReference type="EMBL" id="CAMPGE010025835">
    <property type="protein sequence ID" value="CAI2383554.1"/>
    <property type="molecule type" value="Genomic_DNA"/>
</dbReference>
<dbReference type="AlphaFoldDB" id="A0AAD2D6Z4"/>
<feature type="domain" description="Zinc finger Sec23/Sec24-type" evidence="3">
    <location>
        <begin position="244"/>
        <end position="279"/>
    </location>
</feature>
<dbReference type="SUPFAM" id="SSF81811">
    <property type="entry name" value="Helical domain of Sec23/24"/>
    <property type="match status" value="1"/>
</dbReference>
<gene>
    <name evidence="6" type="ORF">ECRASSUSDP1_LOCUS25059</name>
</gene>
<dbReference type="Gene3D" id="3.40.50.410">
    <property type="entry name" value="von Willebrand factor, type A domain"/>
    <property type="match status" value="1"/>
</dbReference>
<dbReference type="InterPro" id="IPR036465">
    <property type="entry name" value="vWFA_dom_sf"/>
</dbReference>
<dbReference type="Pfam" id="PF04811">
    <property type="entry name" value="Sec23_trunk"/>
    <property type="match status" value="1"/>
</dbReference>
<dbReference type="SUPFAM" id="SSF81995">
    <property type="entry name" value="beta-sandwich domain of Sec23/24"/>
    <property type="match status" value="1"/>
</dbReference>
<dbReference type="GO" id="GO:0006886">
    <property type="term" value="P:intracellular protein transport"/>
    <property type="evidence" value="ECO:0007669"/>
    <property type="project" value="InterPro"/>
</dbReference>
<organism evidence="6 7">
    <name type="scientific">Euplotes crassus</name>
    <dbReference type="NCBI Taxonomy" id="5936"/>
    <lineage>
        <taxon>Eukaryota</taxon>
        <taxon>Sar</taxon>
        <taxon>Alveolata</taxon>
        <taxon>Ciliophora</taxon>
        <taxon>Intramacronucleata</taxon>
        <taxon>Spirotrichea</taxon>
        <taxon>Hypotrichia</taxon>
        <taxon>Euplotida</taxon>
        <taxon>Euplotidae</taxon>
        <taxon>Moneuplotes</taxon>
    </lineage>
</organism>
<dbReference type="Proteomes" id="UP001295684">
    <property type="component" value="Unassembled WGS sequence"/>
</dbReference>
<dbReference type="PANTHER" id="PTHR13803">
    <property type="entry name" value="SEC24-RELATED PROTEIN"/>
    <property type="match status" value="1"/>
</dbReference>
<evidence type="ECO:0000259" key="4">
    <source>
        <dbReference type="Pfam" id="PF04811"/>
    </source>
</evidence>
<evidence type="ECO:0000313" key="7">
    <source>
        <dbReference type="Proteomes" id="UP001295684"/>
    </source>
</evidence>
<evidence type="ECO:0000259" key="5">
    <source>
        <dbReference type="Pfam" id="PF08033"/>
    </source>
</evidence>
<feature type="domain" description="Sec23/Sec24 beta-sandwich" evidence="5">
    <location>
        <begin position="560"/>
        <end position="642"/>
    </location>
</feature>
<feature type="region of interest" description="Disordered" evidence="2">
    <location>
        <begin position="1"/>
        <end position="80"/>
    </location>
</feature>
<evidence type="ECO:0000259" key="3">
    <source>
        <dbReference type="Pfam" id="PF04810"/>
    </source>
</evidence>
<dbReference type="GO" id="GO:0008270">
    <property type="term" value="F:zinc ion binding"/>
    <property type="evidence" value="ECO:0007669"/>
    <property type="project" value="InterPro"/>
</dbReference>
<dbReference type="InterPro" id="IPR006896">
    <property type="entry name" value="Sec23/24_trunk_dom"/>
</dbReference>
<dbReference type="Pfam" id="PF08033">
    <property type="entry name" value="Sec23_BS"/>
    <property type="match status" value="1"/>
</dbReference>
<dbReference type="GO" id="GO:0090110">
    <property type="term" value="P:COPII-coated vesicle cargo loading"/>
    <property type="evidence" value="ECO:0007669"/>
    <property type="project" value="TreeGrafter"/>
</dbReference>
<reference evidence="6" key="1">
    <citation type="submission" date="2023-07" db="EMBL/GenBank/DDBJ databases">
        <authorList>
            <consortium name="AG Swart"/>
            <person name="Singh M."/>
            <person name="Singh A."/>
            <person name="Seah K."/>
            <person name="Emmerich C."/>
        </authorList>
    </citation>
    <scope>NUCLEOTIDE SEQUENCE</scope>
    <source>
        <strain evidence="6">DP1</strain>
    </source>
</reference>
<dbReference type="SUPFAM" id="SSF82754">
    <property type="entry name" value="C-terminal, gelsolin-like domain of Sec23/24"/>
    <property type="match status" value="1"/>
</dbReference>
<dbReference type="InterPro" id="IPR029006">
    <property type="entry name" value="ADF-H/Gelsolin-like_dom_sf"/>
</dbReference>
<comment type="caution">
    <text evidence="6">The sequence shown here is derived from an EMBL/GenBank/DDBJ whole genome shotgun (WGS) entry which is preliminary data.</text>
</comment>
<dbReference type="GO" id="GO:0030127">
    <property type="term" value="C:COPII vesicle coat"/>
    <property type="evidence" value="ECO:0007669"/>
    <property type="project" value="InterPro"/>
</dbReference>
<dbReference type="GO" id="GO:0070971">
    <property type="term" value="C:endoplasmic reticulum exit site"/>
    <property type="evidence" value="ECO:0007669"/>
    <property type="project" value="TreeGrafter"/>
</dbReference>
<sequence length="902" mass="101769">MESNENFYSYYDYDQDQDASNDQNKDPGANQYDYAEGGSYDNYYGQQNEAGAIPTMTASTGAPKDPYEPEYEESKSEKLKKLQKNRFQSVMPGMEEINDGMRNMNIVDNSNQTMDMAQVPRDMYMGPSTMDPSSRGGIIPSSGSDSSLLKPKVFLNEESVRRGVMMQYRTDKMELPPSSTMPFSVSDQGICSPKLMRPTMYRIPNSSTLHQSSKIPMGLIVQPMADIGEGESEIPIAECGIEGPVRCTACGGYVNPGTQFLENCASARCNFCGSIFPVSDTKYGFANDPSSFPELSYGAYEFSVSGKYVYYEARNPVYVFILDVSNETFANTLFASTISCIQAALDSMPNPENTQICILTVDEYVHCYTLSDDLERGPTIHQISDKADPFLPVPFDNLMLNLSQDRGKIDHLLTKLLEIHTEEGSKFKPPAFNLSSAFLIAYELLEKTGGRILAFYSRIENVGPGINVVLDNHKGYNTDAEKNFFKANMGFYRDLAVKMFKRRITVDIFAGTYHNLNLPNPSQLCLKTGGDLYFYKNFCERFNYEKLHYEIFRILTRNGAYDCAFRVRCSEGYAPIAYIGNFGRVNSIDFELPSIDSDKTIGVVMRSEGKLNSDRFSAQAAMLYSTPDGDRKLRIINLILPVADKLSNVLRYVDQEALTHCFIKESLSFMGHKKVVEIKEFITHNLVKALSSENFSCCPLYVLGALKNPAFKLLGEIKVDEKYAWALKLLGCSTQRLLKLICPRVYYLSDIETNLVYGYPDEETGKIMKPLVCDNTYTNMSSSDLCIIDNGDFLYVYVGKALSSTLIYDIFGYEDWGTLHHYGVTNLDHPMDTDAYTRIINITEQIRSENDGAYQPIQVVLQDSVRFKELQTYALIEDSLNKNRDFTYASFVDHCNKLIRKL</sequence>
<dbReference type="Gene3D" id="2.60.40.1670">
    <property type="entry name" value="beta-sandwich domain of Sec23/24"/>
    <property type="match status" value="1"/>
</dbReference>
<dbReference type="SUPFAM" id="SSF82919">
    <property type="entry name" value="Zn-finger domain of Sec23/24"/>
    <property type="match status" value="1"/>
</dbReference>
<keyword evidence="7" id="KW-1185">Reference proteome</keyword>
<feature type="domain" description="Sec23/Sec24 trunk" evidence="4">
    <location>
        <begin position="315"/>
        <end position="554"/>
    </location>
</feature>
<dbReference type="InterPro" id="IPR036180">
    <property type="entry name" value="Gelsolin-like_dom_sf"/>
</dbReference>
<evidence type="ECO:0000313" key="6">
    <source>
        <dbReference type="EMBL" id="CAI2383554.1"/>
    </source>
</evidence>
<dbReference type="InterPro" id="IPR036175">
    <property type="entry name" value="Sec23/24_helical_dom_sf"/>
</dbReference>